<evidence type="ECO:0000313" key="4">
    <source>
        <dbReference type="Proteomes" id="UP000823775"/>
    </source>
</evidence>
<comment type="caution">
    <text evidence="3">The sequence shown here is derived from an EMBL/GenBank/DDBJ whole genome shotgun (WGS) entry which is preliminary data.</text>
</comment>
<dbReference type="PANTHER" id="PTHR34365">
    <property type="entry name" value="ENOLASE (DUF1399)"/>
    <property type="match status" value="1"/>
</dbReference>
<dbReference type="InterPro" id="IPR009836">
    <property type="entry name" value="GRDP-like"/>
</dbReference>
<evidence type="ECO:0000313" key="3">
    <source>
        <dbReference type="EMBL" id="MCD9558676.1"/>
    </source>
</evidence>
<dbReference type="InterPro" id="IPR057518">
    <property type="entry name" value="GRDP_C"/>
</dbReference>
<proteinExistence type="predicted"/>
<keyword evidence="4" id="KW-1185">Reference proteome</keyword>
<reference evidence="3 4" key="1">
    <citation type="journal article" date="2021" name="BMC Genomics">
        <title>Datura genome reveals duplications of psychoactive alkaloid biosynthetic genes and high mutation rate following tissue culture.</title>
        <authorList>
            <person name="Rajewski A."/>
            <person name="Carter-House D."/>
            <person name="Stajich J."/>
            <person name="Litt A."/>
        </authorList>
    </citation>
    <scope>NUCLEOTIDE SEQUENCE [LARGE SCALE GENOMIC DNA]</scope>
    <source>
        <strain evidence="3">AR-01</strain>
    </source>
</reference>
<dbReference type="Pfam" id="PF25335">
    <property type="entry name" value="GRDP_C"/>
    <property type="match status" value="1"/>
</dbReference>
<dbReference type="Proteomes" id="UP000823775">
    <property type="component" value="Unassembled WGS sequence"/>
</dbReference>
<accession>A0ABS8UIJ8</accession>
<organism evidence="3 4">
    <name type="scientific">Datura stramonium</name>
    <name type="common">Jimsonweed</name>
    <name type="synonym">Common thornapple</name>
    <dbReference type="NCBI Taxonomy" id="4076"/>
    <lineage>
        <taxon>Eukaryota</taxon>
        <taxon>Viridiplantae</taxon>
        <taxon>Streptophyta</taxon>
        <taxon>Embryophyta</taxon>
        <taxon>Tracheophyta</taxon>
        <taxon>Spermatophyta</taxon>
        <taxon>Magnoliopsida</taxon>
        <taxon>eudicotyledons</taxon>
        <taxon>Gunneridae</taxon>
        <taxon>Pentapetalae</taxon>
        <taxon>asterids</taxon>
        <taxon>lamiids</taxon>
        <taxon>Solanales</taxon>
        <taxon>Solanaceae</taxon>
        <taxon>Solanoideae</taxon>
        <taxon>Datureae</taxon>
        <taxon>Datura</taxon>
    </lineage>
</organism>
<dbReference type="Pfam" id="PF25334">
    <property type="entry name" value="C2_GRDP"/>
    <property type="match status" value="1"/>
</dbReference>
<sequence length="495" mass="56633">MVEFSGNRRRLFRFQLDISKERMEMEQQLEWNEAQKAVINVDLVPAAKEQPGFLAAVDRNRWLYEGPGLDKAIHRVRSIRLKTGSILLDTRLTVRNYMGRILDNHDVASLNAKSKQVSEELWKQLYANEPYELDSARALSEDVHAKPIQAEKCSDYDLVSAVKRQSPFFYQVSRPHINNDLYLEGAVARYKGFLHLIRRNKERSIKSFTVPTYDIDLYSNRTKGKSWILAFLELQSSGETYGQDIGGQSSGDIRNLPEGHKGSLVSFSKTQPDRIFNAKRKLTILSVAGEKQPLEIWFAPTSKLTMEKWLEVVLSSKNGNSEANLFTSSYLNYNTYCSNSYVFHFVRPRAFSKASCFFPLPGRIQYAKNWTRVIDDAGDEIISLQMRDSKKSKGKNDSTLQKEVIGISKSREQPMTVTFELAGHRNVKFFSGQRLDYEHKHCTKQRSQDDFMTAVEFSAQDPYGKALALVDLKFGVINVKEEWFLLPGSITAVTL</sequence>
<feature type="domain" description="GRPD C-terminal" evidence="2">
    <location>
        <begin position="412"/>
        <end position="479"/>
    </location>
</feature>
<name>A0ABS8UIJ8_DATST</name>
<feature type="domain" description="GRDP C2" evidence="1">
    <location>
        <begin position="252"/>
        <end position="292"/>
    </location>
</feature>
<dbReference type="EMBL" id="JACEIK010002043">
    <property type="protein sequence ID" value="MCD9558676.1"/>
    <property type="molecule type" value="Genomic_DNA"/>
</dbReference>
<evidence type="ECO:0000259" key="2">
    <source>
        <dbReference type="Pfam" id="PF25335"/>
    </source>
</evidence>
<dbReference type="InterPro" id="IPR057458">
    <property type="entry name" value="GRDP_C2"/>
</dbReference>
<protein>
    <submittedName>
        <fullName evidence="3">Uncharacterized protein</fullName>
    </submittedName>
</protein>
<gene>
    <name evidence="3" type="ORF">HAX54_016208</name>
</gene>
<dbReference type="PANTHER" id="PTHR34365:SF4">
    <property type="entry name" value="GLYCINE-RICH DOMAIN-CONTAINING PROTEIN 1-LIKE"/>
    <property type="match status" value="1"/>
</dbReference>
<evidence type="ECO:0000259" key="1">
    <source>
        <dbReference type="Pfam" id="PF25334"/>
    </source>
</evidence>
<dbReference type="Pfam" id="PF07173">
    <property type="entry name" value="GRDP-like"/>
    <property type="match status" value="1"/>
</dbReference>